<sequence>MLDTPNKLIVISGCSGGGKTTLINELSKMGYAVVPEAATEIVNQQLNKNGQNTPWQDRGGFCKLLIEKSLDDFHRAKAMTDIYDNTIFFDRSYLEGIRYYKSLNTIDSDKYDFFINNLRYFHAVYITPPWEEIYCQNETRKHSFKKSVDDFEKVVSFYLKCGYQTIELPKVDVRARVQFILSSINQYQSLQ</sequence>
<evidence type="ECO:0000259" key="1">
    <source>
        <dbReference type="Pfam" id="PF13521"/>
    </source>
</evidence>
<gene>
    <name evidence="2" type="ORF">ACFORL_08745</name>
</gene>
<proteinExistence type="predicted"/>
<name>A0ABV8CGQ6_9GAMM</name>
<keyword evidence="3" id="KW-1185">Reference proteome</keyword>
<feature type="domain" description="NadR/Ttd14 AAA" evidence="1">
    <location>
        <begin position="9"/>
        <end position="176"/>
    </location>
</feature>
<dbReference type="InterPro" id="IPR027417">
    <property type="entry name" value="P-loop_NTPase"/>
</dbReference>
<dbReference type="Proteomes" id="UP001595758">
    <property type="component" value="Unassembled WGS sequence"/>
</dbReference>
<comment type="caution">
    <text evidence="2">The sequence shown here is derived from an EMBL/GenBank/DDBJ whole genome shotgun (WGS) entry which is preliminary data.</text>
</comment>
<dbReference type="SUPFAM" id="SSF52540">
    <property type="entry name" value="P-loop containing nucleoside triphosphate hydrolases"/>
    <property type="match status" value="1"/>
</dbReference>
<evidence type="ECO:0000313" key="2">
    <source>
        <dbReference type="EMBL" id="MFC3909157.1"/>
    </source>
</evidence>
<accession>A0ABV8CGQ6</accession>
<evidence type="ECO:0000313" key="3">
    <source>
        <dbReference type="Proteomes" id="UP001595758"/>
    </source>
</evidence>
<dbReference type="EMBL" id="JBHSAB010000021">
    <property type="protein sequence ID" value="MFC3909157.1"/>
    <property type="molecule type" value="Genomic_DNA"/>
</dbReference>
<organism evidence="2 3">
    <name type="scientific">Legionella dresdenensis</name>
    <dbReference type="NCBI Taxonomy" id="450200"/>
    <lineage>
        <taxon>Bacteria</taxon>
        <taxon>Pseudomonadati</taxon>
        <taxon>Pseudomonadota</taxon>
        <taxon>Gammaproteobacteria</taxon>
        <taxon>Legionellales</taxon>
        <taxon>Legionellaceae</taxon>
        <taxon>Legionella</taxon>
    </lineage>
</organism>
<dbReference type="RefSeq" id="WP_382343109.1">
    <property type="nucleotide sequence ID" value="NZ_JBHSAB010000021.1"/>
</dbReference>
<dbReference type="InterPro" id="IPR038727">
    <property type="entry name" value="NadR/Ttd14_AAA_dom"/>
</dbReference>
<dbReference type="Gene3D" id="3.40.50.300">
    <property type="entry name" value="P-loop containing nucleotide triphosphate hydrolases"/>
    <property type="match status" value="1"/>
</dbReference>
<reference evidence="3" key="1">
    <citation type="journal article" date="2019" name="Int. J. Syst. Evol. Microbiol.">
        <title>The Global Catalogue of Microorganisms (GCM) 10K type strain sequencing project: providing services to taxonomists for standard genome sequencing and annotation.</title>
        <authorList>
            <consortium name="The Broad Institute Genomics Platform"/>
            <consortium name="The Broad Institute Genome Sequencing Center for Infectious Disease"/>
            <person name="Wu L."/>
            <person name="Ma J."/>
        </authorList>
    </citation>
    <scope>NUCLEOTIDE SEQUENCE [LARGE SCALE GENOMIC DNA]</scope>
    <source>
        <strain evidence="3">CCUG 59858</strain>
    </source>
</reference>
<dbReference type="Pfam" id="PF13521">
    <property type="entry name" value="AAA_28"/>
    <property type="match status" value="1"/>
</dbReference>
<protein>
    <submittedName>
        <fullName evidence="2">AAA family ATPase</fullName>
    </submittedName>
</protein>